<evidence type="ECO:0000313" key="2">
    <source>
        <dbReference type="Proteomes" id="UP001172680"/>
    </source>
</evidence>
<proteinExistence type="predicted"/>
<sequence length="122" mass="13392">MAASEVYILDSHIADFFTKTSVTREVCDVKAVELVGGSITPVPNQGDCSYTVYGGPYSEFAVQFRLKSLLLDLEKAALAQEIHGALVSNVTFHGQLGDADQEEDREPLLVYVLSQHARRPVH</sequence>
<comment type="caution">
    <text evidence="1">The sequence shown here is derived from an EMBL/GenBank/DDBJ whole genome shotgun (WGS) entry which is preliminary data.</text>
</comment>
<protein>
    <submittedName>
        <fullName evidence="1">Uncharacterized protein</fullName>
    </submittedName>
</protein>
<name>A0ACC2YP94_9PEZI</name>
<dbReference type="Proteomes" id="UP001172680">
    <property type="component" value="Unassembled WGS sequence"/>
</dbReference>
<gene>
    <name evidence="1" type="ORF">H2199_007422</name>
</gene>
<reference evidence="1" key="1">
    <citation type="submission" date="2022-10" db="EMBL/GenBank/DDBJ databases">
        <title>Culturing micro-colonial fungi from biological soil crusts in the Mojave desert and describing Neophaeococcomyces mojavensis, and introducing the new genera and species Taxawa tesnikishii.</title>
        <authorList>
            <person name="Kurbessoian T."/>
            <person name="Stajich J.E."/>
        </authorList>
    </citation>
    <scope>NUCLEOTIDE SEQUENCE</scope>
    <source>
        <strain evidence="1">JES_115</strain>
    </source>
</reference>
<dbReference type="EMBL" id="JAPDRP010000023">
    <property type="protein sequence ID" value="KAJ9637136.1"/>
    <property type="molecule type" value="Genomic_DNA"/>
</dbReference>
<accession>A0ACC2YP94</accession>
<evidence type="ECO:0000313" key="1">
    <source>
        <dbReference type="EMBL" id="KAJ9637136.1"/>
    </source>
</evidence>
<keyword evidence="2" id="KW-1185">Reference proteome</keyword>
<organism evidence="1 2">
    <name type="scientific">Coniosporium tulheliwenetii</name>
    <dbReference type="NCBI Taxonomy" id="3383036"/>
    <lineage>
        <taxon>Eukaryota</taxon>
        <taxon>Fungi</taxon>
        <taxon>Dikarya</taxon>
        <taxon>Ascomycota</taxon>
        <taxon>Pezizomycotina</taxon>
        <taxon>Dothideomycetes</taxon>
        <taxon>Dothideomycetes incertae sedis</taxon>
        <taxon>Coniosporium</taxon>
    </lineage>
</organism>